<evidence type="ECO:0000256" key="1">
    <source>
        <dbReference type="SAM" id="SignalP"/>
    </source>
</evidence>
<gene>
    <name evidence="2" type="ORF">KC01_LOCUS820</name>
</gene>
<proteinExistence type="predicted"/>
<keyword evidence="3" id="KW-1185">Reference proteome</keyword>
<feature type="chain" id="PRO_5043886768" evidence="1">
    <location>
        <begin position="24"/>
        <end position="82"/>
    </location>
</feature>
<reference evidence="2 3" key="1">
    <citation type="submission" date="2024-04" db="EMBL/GenBank/DDBJ databases">
        <authorList>
            <person name="Waldvogel A.-M."/>
            <person name="Schoenle A."/>
        </authorList>
    </citation>
    <scope>NUCLEOTIDE SEQUENCE [LARGE SCALE GENOMIC DNA]</scope>
</reference>
<accession>A0AAV2IVT2</accession>
<dbReference type="AlphaFoldDB" id="A0AAV2IVT2"/>
<organism evidence="2 3">
    <name type="scientific">Knipowitschia caucasica</name>
    <name type="common">Caucasian dwarf goby</name>
    <name type="synonym">Pomatoschistus caucasicus</name>
    <dbReference type="NCBI Taxonomy" id="637954"/>
    <lineage>
        <taxon>Eukaryota</taxon>
        <taxon>Metazoa</taxon>
        <taxon>Chordata</taxon>
        <taxon>Craniata</taxon>
        <taxon>Vertebrata</taxon>
        <taxon>Euteleostomi</taxon>
        <taxon>Actinopterygii</taxon>
        <taxon>Neopterygii</taxon>
        <taxon>Teleostei</taxon>
        <taxon>Neoteleostei</taxon>
        <taxon>Acanthomorphata</taxon>
        <taxon>Gobiaria</taxon>
        <taxon>Gobiiformes</taxon>
        <taxon>Gobioidei</taxon>
        <taxon>Gobiidae</taxon>
        <taxon>Gobiinae</taxon>
        <taxon>Knipowitschia</taxon>
    </lineage>
</organism>
<name>A0AAV2IVT2_KNICA</name>
<feature type="signal peptide" evidence="1">
    <location>
        <begin position="1"/>
        <end position="23"/>
    </location>
</feature>
<sequence length="82" mass="8782">MNAALSAAVALFSVVVLCCRVLSLKFTLDAGTRSQRAELFQTVASVPQSDVTLQTLLNPAQGQDFAIRALVDFLVAVGLLWM</sequence>
<keyword evidence="1" id="KW-0732">Signal</keyword>
<dbReference type="EMBL" id="OZ035823">
    <property type="protein sequence ID" value="CAL1568146.1"/>
    <property type="molecule type" value="Genomic_DNA"/>
</dbReference>
<evidence type="ECO:0000313" key="3">
    <source>
        <dbReference type="Proteomes" id="UP001497482"/>
    </source>
</evidence>
<evidence type="ECO:0000313" key="2">
    <source>
        <dbReference type="EMBL" id="CAL1568146.1"/>
    </source>
</evidence>
<dbReference type="Proteomes" id="UP001497482">
    <property type="component" value="Chromosome 1"/>
</dbReference>
<protein>
    <submittedName>
        <fullName evidence="2">Uncharacterized protein</fullName>
    </submittedName>
</protein>